<dbReference type="PANTHER" id="PTHR24559:SF444">
    <property type="entry name" value="REVERSE TRANSCRIPTASE DOMAIN-CONTAINING PROTEIN"/>
    <property type="match status" value="1"/>
</dbReference>
<dbReference type="Gene3D" id="3.10.10.10">
    <property type="entry name" value="HIV Type 1 Reverse Transcriptase, subunit A, domain 1"/>
    <property type="match status" value="1"/>
</dbReference>
<dbReference type="EMBL" id="DP000011">
    <property type="protein sequence ID" value="ABA97914.1"/>
    <property type="molecule type" value="Genomic_DNA"/>
</dbReference>
<feature type="compositionally biased region" description="Basic residues" evidence="1">
    <location>
        <begin position="398"/>
        <end position="407"/>
    </location>
</feature>
<dbReference type="Gene3D" id="3.30.70.270">
    <property type="match status" value="1"/>
</dbReference>
<dbReference type="AlphaFoldDB" id="Q2QSN5"/>
<reference evidence="3" key="3">
    <citation type="submission" date="2006-01" db="EMBL/GenBank/DDBJ databases">
        <authorList>
            <person name="Buell R."/>
        </authorList>
    </citation>
    <scope>NUCLEOTIDE SEQUENCE</scope>
</reference>
<dbReference type="InterPro" id="IPR000477">
    <property type="entry name" value="RT_dom"/>
</dbReference>
<reference evidence="3" key="1">
    <citation type="journal article" date="2005" name="BMC Biol.">
        <title>The sequence of rice chromosomes 11 and 12, rich in disease resistance genes and recent gene duplications.</title>
        <authorList>
            <consortium name="The rice chromosomes 11 and 12 sequencing consortia"/>
        </authorList>
    </citation>
    <scope>NUCLEOTIDE SEQUENCE [LARGE SCALE GENOMIC DNA]</scope>
</reference>
<dbReference type="SUPFAM" id="SSF56672">
    <property type="entry name" value="DNA/RNA polymerases"/>
    <property type="match status" value="1"/>
</dbReference>
<organism evidence="3">
    <name type="scientific">Oryza sativa subsp. japonica</name>
    <name type="common">Rice</name>
    <dbReference type="NCBI Taxonomy" id="39947"/>
    <lineage>
        <taxon>Eukaryota</taxon>
        <taxon>Viridiplantae</taxon>
        <taxon>Streptophyta</taxon>
        <taxon>Embryophyta</taxon>
        <taxon>Tracheophyta</taxon>
        <taxon>Spermatophyta</taxon>
        <taxon>Magnoliopsida</taxon>
        <taxon>Liliopsida</taxon>
        <taxon>Poales</taxon>
        <taxon>Poaceae</taxon>
        <taxon>BOP clade</taxon>
        <taxon>Oryzoideae</taxon>
        <taxon>Oryzeae</taxon>
        <taxon>Oryzinae</taxon>
        <taxon>Oryza</taxon>
        <taxon>Oryza sativa</taxon>
    </lineage>
</organism>
<evidence type="ECO:0000313" key="3">
    <source>
        <dbReference type="EMBL" id="ABA97914.1"/>
    </source>
</evidence>
<accession>Q2QSN5</accession>
<dbReference type="InterPro" id="IPR053134">
    <property type="entry name" value="RNA-dir_DNA_polymerase"/>
</dbReference>
<evidence type="ECO:0000259" key="2">
    <source>
        <dbReference type="Pfam" id="PF00078"/>
    </source>
</evidence>
<feature type="compositionally biased region" description="Basic and acidic residues" evidence="1">
    <location>
        <begin position="376"/>
        <end position="397"/>
    </location>
</feature>
<dbReference type="CDD" id="cd01647">
    <property type="entry name" value="RT_LTR"/>
    <property type="match status" value="1"/>
</dbReference>
<dbReference type="PANTHER" id="PTHR24559">
    <property type="entry name" value="TRANSPOSON TY3-I GAG-POL POLYPROTEIN"/>
    <property type="match status" value="1"/>
</dbReference>
<proteinExistence type="predicted"/>
<dbReference type="InterPro" id="IPR043128">
    <property type="entry name" value="Rev_trsase/Diguanyl_cyclase"/>
</dbReference>
<name>Q2QSN5_ORYSJ</name>
<reference evidence="3" key="2">
    <citation type="submission" date="2005-04" db="EMBL/GenBank/DDBJ databases">
        <authorList>
            <person name="Buell C.R."/>
            <person name="Wing R.A."/>
            <person name="McCombie W.A."/>
            <person name="Ouyang S."/>
        </authorList>
    </citation>
    <scope>NUCLEOTIDE SEQUENCE</scope>
</reference>
<sequence>MTSRRQFLPRKWRTEYRRPQHLEEILKWLHRNLEPTRISTQKPRSWCPVHKTSKHTVQDCPVILHTKAELYACWERGIQRTSPTGVTYCPIHKSRSHYLTSCKIFLKILKSTCPYVQQPQVQLQCVAKERDVAMTSDWFVGFVSVNPDEPSVLHLLEDQESSSSSLPRDVNVINIGETTRLQIQQSSLHLKIHHEEMVNQLMGTRKRKTLLESVLTVLSHHGQHDIQLRHFTTGRGNDEIGMTLTVIGVVLPLDKEGTPSTVDTDTAPLHVEEGTTIEKDAPMNIEIRRPAMIAEITIVVTVAVTIGEIREPMDEFRETMVEIRGEMATTDGNVTLNLPRWDETDDTTTDRSGVRDKLFKIIDRCAHTDDALRWKEGKSKVGEENKPANKDAPESSKKRSHKSGKRKPSGEVHAAKQTDPPMCPNPQNDNSRKQWCPIHKTNNHSMEDYYVFKKELVRQLAIERGAFPSYTSKREFKKIEREVCSSSQGAATKMKWSQHKIELSEADHPKIATTPGRYLIVVEPTIRNIKVARVLIDGGSSINLLFTSTLDAMGIPQSELTTTPESSLKPLGKITLPATFGQTHNFRTKHIIFDVAEFDSTYNAIIGSALTKFMAASHYSYQVLKMPGPKGTTTIQGKVGVMVRKANGKWRMCADFTNLNKACPKDHFPLPRIDQLVDSTAGCELLSLLDAYSGYHQINMAKEDEEKMAFITPFGVFCYAKVPFGLISTGNTYQRGIQRALGDQLVRNIEAYVDDIAVKTKTSDSLINDLRETFDSLRRYQMKLNQEKCTLGVPSGKILGFLVSG</sequence>
<protein>
    <submittedName>
        <fullName evidence="3">Retrotransposon protein, putative, Ty3-gypsy subclass</fullName>
    </submittedName>
</protein>
<gene>
    <name evidence="3" type="ordered locus">LOC_Os12g23490</name>
</gene>
<feature type="region of interest" description="Disordered" evidence="1">
    <location>
        <begin position="376"/>
        <end position="436"/>
    </location>
</feature>
<dbReference type="InterPro" id="IPR043502">
    <property type="entry name" value="DNA/RNA_pol_sf"/>
</dbReference>
<evidence type="ECO:0000256" key="1">
    <source>
        <dbReference type="SAM" id="MobiDB-lite"/>
    </source>
</evidence>
<feature type="domain" description="Reverse transcriptase" evidence="2">
    <location>
        <begin position="643"/>
        <end position="801"/>
    </location>
</feature>
<dbReference type="Pfam" id="PF00078">
    <property type="entry name" value="RVT_1"/>
    <property type="match status" value="1"/>
</dbReference>
<dbReference type="CDD" id="cd00303">
    <property type="entry name" value="retropepsin_like"/>
    <property type="match status" value="1"/>
</dbReference>